<feature type="transmembrane region" description="Helical" evidence="7">
    <location>
        <begin position="265"/>
        <end position="288"/>
    </location>
</feature>
<dbReference type="InterPro" id="IPR025966">
    <property type="entry name" value="OppC_N"/>
</dbReference>
<evidence type="ECO:0000256" key="6">
    <source>
        <dbReference type="ARBA" id="ARBA00023136"/>
    </source>
</evidence>
<keyword evidence="5 7" id="KW-1133">Transmembrane helix</keyword>
<evidence type="ECO:0000256" key="7">
    <source>
        <dbReference type="RuleBase" id="RU363032"/>
    </source>
</evidence>
<feature type="domain" description="ABC transmembrane type-1" evidence="8">
    <location>
        <begin position="99"/>
        <end position="288"/>
    </location>
</feature>
<dbReference type="InterPro" id="IPR000515">
    <property type="entry name" value="MetI-like"/>
</dbReference>
<feature type="transmembrane region" description="Helical" evidence="7">
    <location>
        <begin position="103"/>
        <end position="129"/>
    </location>
</feature>
<evidence type="ECO:0000259" key="8">
    <source>
        <dbReference type="PROSITE" id="PS50928"/>
    </source>
</evidence>
<evidence type="ECO:0000256" key="4">
    <source>
        <dbReference type="ARBA" id="ARBA00022692"/>
    </source>
</evidence>
<dbReference type="PROSITE" id="PS50928">
    <property type="entry name" value="ABC_TM1"/>
    <property type="match status" value="1"/>
</dbReference>
<evidence type="ECO:0000313" key="10">
    <source>
        <dbReference type="Proteomes" id="UP000184082"/>
    </source>
</evidence>
<feature type="transmembrane region" description="Helical" evidence="7">
    <location>
        <begin position="216"/>
        <end position="245"/>
    </location>
</feature>
<gene>
    <name evidence="9" type="ORF">SAMN02745883_00995</name>
</gene>
<dbReference type="GO" id="GO:0005886">
    <property type="term" value="C:plasma membrane"/>
    <property type="evidence" value="ECO:0007669"/>
    <property type="project" value="UniProtKB-SubCell"/>
</dbReference>
<dbReference type="InterPro" id="IPR050366">
    <property type="entry name" value="BP-dependent_transpt_permease"/>
</dbReference>
<evidence type="ECO:0000256" key="3">
    <source>
        <dbReference type="ARBA" id="ARBA00022475"/>
    </source>
</evidence>
<dbReference type="Pfam" id="PF00528">
    <property type="entry name" value="BPD_transp_1"/>
    <property type="match status" value="1"/>
</dbReference>
<keyword evidence="10" id="KW-1185">Reference proteome</keyword>
<dbReference type="AlphaFoldDB" id="A0A1M6NVY9"/>
<keyword evidence="6 7" id="KW-0472">Membrane</keyword>
<evidence type="ECO:0000256" key="5">
    <source>
        <dbReference type="ARBA" id="ARBA00022989"/>
    </source>
</evidence>
<dbReference type="STRING" id="1121266.SAMN02745883_00995"/>
<evidence type="ECO:0000256" key="1">
    <source>
        <dbReference type="ARBA" id="ARBA00004651"/>
    </source>
</evidence>
<feature type="transmembrane region" description="Helical" evidence="7">
    <location>
        <begin position="141"/>
        <end position="159"/>
    </location>
</feature>
<evidence type="ECO:0000313" key="9">
    <source>
        <dbReference type="EMBL" id="SHJ99917.1"/>
    </source>
</evidence>
<dbReference type="Pfam" id="PF12911">
    <property type="entry name" value="OppC_N"/>
    <property type="match status" value="1"/>
</dbReference>
<dbReference type="CDD" id="cd06261">
    <property type="entry name" value="TM_PBP2"/>
    <property type="match status" value="1"/>
</dbReference>
<accession>A0A1M6NVY9</accession>
<keyword evidence="3" id="KW-1003">Cell membrane</keyword>
<dbReference type="Proteomes" id="UP000184082">
    <property type="component" value="Unassembled WGS sequence"/>
</dbReference>
<comment type="subcellular location">
    <subcellularLocation>
        <location evidence="1 7">Cell membrane</location>
        <topology evidence="1 7">Multi-pass membrane protein</topology>
    </subcellularLocation>
</comment>
<sequence length="301" mass="32257">MASNVVLKKESVSHKKKNKKRSQWAEVWRRLKKNKMAMLGLAILTVLVLLAIFADFIANYDEVVVKIDLANKLKGPSAEHWLGTDEFGRDIFARMVHGARVSLYVGIIAVGISIIIGGTLGAIAGYYGGKLDNVIMRAMDIFLAIPSILLAIAIVSALGPSLFNLMLAIGVSSVPSYARIVRASVLSIRDQEFIEAAKAIGASDARIILKHIIPNALAPVIVQGTLGVAGAILSTAGLSFIGLGIQPPAPEWGSMLAGGRQYLRYAWHVTTFPGLAIMITILALNLVGDGLRDALDPRLKQ</sequence>
<protein>
    <submittedName>
        <fullName evidence="9">Peptide/nickel transport system permease protein</fullName>
    </submittedName>
</protein>
<organism evidence="9 10">
    <name type="scientific">Caminicella sporogenes DSM 14501</name>
    <dbReference type="NCBI Taxonomy" id="1121266"/>
    <lineage>
        <taxon>Bacteria</taxon>
        <taxon>Bacillati</taxon>
        <taxon>Bacillota</taxon>
        <taxon>Clostridia</taxon>
        <taxon>Peptostreptococcales</taxon>
        <taxon>Caminicellaceae</taxon>
        <taxon>Caminicella</taxon>
    </lineage>
</organism>
<dbReference type="InterPro" id="IPR035906">
    <property type="entry name" value="MetI-like_sf"/>
</dbReference>
<dbReference type="RefSeq" id="WP_072966275.1">
    <property type="nucleotide sequence ID" value="NZ_FRAJ01000007.1"/>
</dbReference>
<name>A0A1M6NVY9_9FIRM</name>
<dbReference type="PANTHER" id="PTHR43386">
    <property type="entry name" value="OLIGOPEPTIDE TRANSPORT SYSTEM PERMEASE PROTEIN APPC"/>
    <property type="match status" value="1"/>
</dbReference>
<dbReference type="GO" id="GO:0055085">
    <property type="term" value="P:transmembrane transport"/>
    <property type="evidence" value="ECO:0007669"/>
    <property type="project" value="InterPro"/>
</dbReference>
<dbReference type="PANTHER" id="PTHR43386:SF1">
    <property type="entry name" value="D,D-DIPEPTIDE TRANSPORT SYSTEM PERMEASE PROTEIN DDPC-RELATED"/>
    <property type="match status" value="1"/>
</dbReference>
<reference evidence="9 10" key="1">
    <citation type="submission" date="2016-11" db="EMBL/GenBank/DDBJ databases">
        <authorList>
            <person name="Jaros S."/>
            <person name="Januszkiewicz K."/>
            <person name="Wedrychowicz H."/>
        </authorList>
    </citation>
    <scope>NUCLEOTIDE SEQUENCE [LARGE SCALE GENOMIC DNA]</scope>
    <source>
        <strain evidence="9 10">DSM 14501</strain>
    </source>
</reference>
<keyword evidence="2 7" id="KW-0813">Transport</keyword>
<dbReference type="Gene3D" id="1.10.3720.10">
    <property type="entry name" value="MetI-like"/>
    <property type="match status" value="1"/>
</dbReference>
<dbReference type="SUPFAM" id="SSF161098">
    <property type="entry name" value="MetI-like"/>
    <property type="match status" value="1"/>
</dbReference>
<keyword evidence="4 7" id="KW-0812">Transmembrane</keyword>
<proteinExistence type="inferred from homology"/>
<comment type="similarity">
    <text evidence="7">Belongs to the binding-protein-dependent transport system permease family.</text>
</comment>
<evidence type="ECO:0000256" key="2">
    <source>
        <dbReference type="ARBA" id="ARBA00022448"/>
    </source>
</evidence>
<dbReference type="EMBL" id="FRAJ01000007">
    <property type="protein sequence ID" value="SHJ99917.1"/>
    <property type="molecule type" value="Genomic_DNA"/>
</dbReference>